<evidence type="ECO:0000259" key="2">
    <source>
        <dbReference type="PROSITE" id="PS50103"/>
    </source>
</evidence>
<gene>
    <name evidence="3" type="ORF">AMTR_s00036p00036310</name>
</gene>
<dbReference type="PANTHER" id="PTHR12072">
    <property type="entry name" value="CWF19, CELL CYCLE CONTROL PROTEIN"/>
    <property type="match status" value="1"/>
</dbReference>
<feature type="zinc finger region" description="C3H1-type" evidence="1">
    <location>
        <begin position="88"/>
        <end position="116"/>
    </location>
</feature>
<dbReference type="InterPro" id="IPR006768">
    <property type="entry name" value="Cwf19-like_C_dom-1"/>
</dbReference>
<dbReference type="InterPro" id="IPR000571">
    <property type="entry name" value="Znf_CCCH"/>
</dbReference>
<dbReference type="InterPro" id="IPR006767">
    <property type="entry name" value="Cwf19-like_C_dom-2"/>
</dbReference>
<dbReference type="eggNOG" id="KOG2476">
    <property type="taxonomic scope" value="Eukaryota"/>
</dbReference>
<proteinExistence type="predicted"/>
<evidence type="ECO:0000256" key="1">
    <source>
        <dbReference type="PROSITE-ProRule" id="PRU00723"/>
    </source>
</evidence>
<dbReference type="SUPFAM" id="SSF54197">
    <property type="entry name" value="HIT-like"/>
    <property type="match status" value="1"/>
</dbReference>
<dbReference type="STRING" id="13333.U5D4K7"/>
<dbReference type="InterPro" id="IPR040194">
    <property type="entry name" value="Cwf19-like"/>
</dbReference>
<dbReference type="PROSITE" id="PS50103">
    <property type="entry name" value="ZF_C3H1"/>
    <property type="match status" value="2"/>
</dbReference>
<dbReference type="Pfam" id="PF04677">
    <property type="entry name" value="CwfJ_C_1"/>
    <property type="match status" value="1"/>
</dbReference>
<dbReference type="OMA" id="PLECENE"/>
<feature type="domain" description="C3H1-type" evidence="2">
    <location>
        <begin position="88"/>
        <end position="116"/>
    </location>
</feature>
<dbReference type="PANTHER" id="PTHR12072:SF4">
    <property type="entry name" value="CWF19-LIKE PROTEIN 1"/>
    <property type="match status" value="1"/>
</dbReference>
<organism evidence="3 4">
    <name type="scientific">Amborella trichopoda</name>
    <dbReference type="NCBI Taxonomy" id="13333"/>
    <lineage>
        <taxon>Eukaryota</taxon>
        <taxon>Viridiplantae</taxon>
        <taxon>Streptophyta</taxon>
        <taxon>Embryophyta</taxon>
        <taxon>Tracheophyta</taxon>
        <taxon>Spermatophyta</taxon>
        <taxon>Magnoliopsida</taxon>
        <taxon>Amborellales</taxon>
        <taxon>Amborellaceae</taxon>
        <taxon>Amborella</taxon>
    </lineage>
</organism>
<evidence type="ECO:0000313" key="4">
    <source>
        <dbReference type="Proteomes" id="UP000017836"/>
    </source>
</evidence>
<dbReference type="AlphaFoldDB" id="U5D4K7"/>
<protein>
    <recommendedName>
        <fullName evidence="2">C3H1-type domain-containing protein</fullName>
    </recommendedName>
</protein>
<feature type="domain" description="C3H1-type" evidence="2">
    <location>
        <begin position="56"/>
        <end position="84"/>
    </location>
</feature>
<dbReference type="Gramene" id="ERN15293">
    <property type="protein sequence ID" value="ERN15293"/>
    <property type="gene ID" value="AMTR_s00036p00036310"/>
</dbReference>
<evidence type="ECO:0000313" key="3">
    <source>
        <dbReference type="EMBL" id="ERN15293.1"/>
    </source>
</evidence>
<dbReference type="EMBL" id="KI392503">
    <property type="protein sequence ID" value="ERN15293.1"/>
    <property type="molecule type" value="Genomic_DNA"/>
</dbReference>
<name>U5D4K7_AMBTC</name>
<keyword evidence="1" id="KW-0479">Metal-binding</keyword>
<dbReference type="InterPro" id="IPR036265">
    <property type="entry name" value="HIT-like_sf"/>
</dbReference>
<dbReference type="SMART" id="SM00356">
    <property type="entry name" value="ZnF_C3H1"/>
    <property type="match status" value="2"/>
</dbReference>
<dbReference type="Gene3D" id="3.30.428.10">
    <property type="entry name" value="HIT-like"/>
    <property type="match status" value="1"/>
</dbReference>
<feature type="zinc finger region" description="C3H1-type" evidence="1">
    <location>
        <begin position="56"/>
        <end position="84"/>
    </location>
</feature>
<keyword evidence="1" id="KW-0862">Zinc</keyword>
<keyword evidence="4" id="KW-1185">Reference proteome</keyword>
<sequence length="363" mass="41364">MSATDIALKPLDTTPSPYLIVKDVHMNESTKQTGLSLDVQYWRYDTSRKRQRDQSEDGGRLCFSFISTGSCSRAEKCQFVHDDAFREKYLKGACFDFINRGKCERGSGCKFRHSLSFEDDGSGINLNRPNDNTGVASSEGSTGRRKHCWFCLSSPNIESHLILSVGETCYCTLAKGPLVLDHVLIVPTEHFPSTLSLPSSSVIEMQKYKNSLKAYFKSQKKATVIYEWVFNHSKSIHANLQVVPVPLSKASYLRGHFISAARKSGFEFEVIRPDDHGNDAWKDLKRSFDEKFSFFYVELPEGTILAHSVEDEKGISPHFGREVLASLLDQMDRVDWRKCKDSKEDEIRMVEEFKKKFESFDPM</sequence>
<dbReference type="GO" id="GO:0008270">
    <property type="term" value="F:zinc ion binding"/>
    <property type="evidence" value="ECO:0007669"/>
    <property type="project" value="UniProtKB-KW"/>
</dbReference>
<keyword evidence="1" id="KW-0863">Zinc-finger</keyword>
<dbReference type="Proteomes" id="UP000017836">
    <property type="component" value="Unassembled WGS sequence"/>
</dbReference>
<accession>U5D4K7</accession>
<dbReference type="HOGENOM" id="CLU_019955_1_0_1"/>
<dbReference type="Pfam" id="PF04676">
    <property type="entry name" value="CwfJ_C_2"/>
    <property type="match status" value="1"/>
</dbReference>
<reference evidence="4" key="1">
    <citation type="journal article" date="2013" name="Science">
        <title>The Amborella genome and the evolution of flowering plants.</title>
        <authorList>
            <consortium name="Amborella Genome Project"/>
        </authorList>
    </citation>
    <scope>NUCLEOTIDE SEQUENCE [LARGE SCALE GENOMIC DNA]</scope>
</reference>
<dbReference type="Gene3D" id="4.10.1000.10">
    <property type="entry name" value="Zinc finger, CCCH-type"/>
    <property type="match status" value="1"/>
</dbReference>